<dbReference type="PANTHER" id="PTHR44051">
    <property type="entry name" value="GLUTATHIONE S-TRANSFERASE-RELATED"/>
    <property type="match status" value="1"/>
</dbReference>
<gene>
    <name evidence="4" type="ORF">EXIGLDRAFT_773038</name>
</gene>
<evidence type="ECO:0000313" key="5">
    <source>
        <dbReference type="Proteomes" id="UP000077266"/>
    </source>
</evidence>
<dbReference type="Gene3D" id="3.40.30.10">
    <property type="entry name" value="Glutaredoxin"/>
    <property type="match status" value="1"/>
</dbReference>
<accession>A0A165F071</accession>
<dbReference type="Gene3D" id="1.20.1050.10">
    <property type="match status" value="1"/>
</dbReference>
<dbReference type="InParanoid" id="A0A165F071"/>
<dbReference type="EMBL" id="KV426108">
    <property type="protein sequence ID" value="KZV88072.1"/>
    <property type="molecule type" value="Genomic_DNA"/>
</dbReference>
<comment type="similarity">
    <text evidence="1">Belongs to the GST superfamily.</text>
</comment>
<dbReference type="Pfam" id="PF13417">
    <property type="entry name" value="GST_N_3"/>
    <property type="match status" value="1"/>
</dbReference>
<dbReference type="AlphaFoldDB" id="A0A165F071"/>
<reference evidence="4 5" key="1">
    <citation type="journal article" date="2016" name="Mol. Biol. Evol.">
        <title>Comparative Genomics of Early-Diverging Mushroom-Forming Fungi Provides Insights into the Origins of Lignocellulose Decay Capabilities.</title>
        <authorList>
            <person name="Nagy L.G."/>
            <person name="Riley R."/>
            <person name="Tritt A."/>
            <person name="Adam C."/>
            <person name="Daum C."/>
            <person name="Floudas D."/>
            <person name="Sun H."/>
            <person name="Yadav J.S."/>
            <person name="Pangilinan J."/>
            <person name="Larsson K.H."/>
            <person name="Matsuura K."/>
            <person name="Barry K."/>
            <person name="Labutti K."/>
            <person name="Kuo R."/>
            <person name="Ohm R.A."/>
            <person name="Bhattacharya S.S."/>
            <person name="Shirouzu T."/>
            <person name="Yoshinaga Y."/>
            <person name="Martin F.M."/>
            <person name="Grigoriev I.V."/>
            <person name="Hibbett D.S."/>
        </authorList>
    </citation>
    <scope>NUCLEOTIDE SEQUENCE [LARGE SCALE GENOMIC DNA]</scope>
    <source>
        <strain evidence="4 5">HHB12029</strain>
    </source>
</reference>
<protein>
    <recommendedName>
        <fullName evidence="6">Glutathione S-transferase</fullName>
    </recommendedName>
</protein>
<feature type="domain" description="GST C-terminal" evidence="3">
    <location>
        <begin position="95"/>
        <end position="244"/>
    </location>
</feature>
<evidence type="ECO:0000256" key="1">
    <source>
        <dbReference type="ARBA" id="ARBA00007409"/>
    </source>
</evidence>
<sequence length="247" mass="27432">MSYTLFHADSAVSVVPLILLRQLNIAHEVVLVEYDDIAARKDLPAVRRLLAINPLAQVPTLLTPDGISMSESTAIVLYLLHEHGRGTPWDLEKLTRAQLAGFYRLMVVIPAVVYPAIGYEDFPERYIVVPAENAEEGKQAIKWMKAGGYQKLGESYKLVESILSDFNKRAYGADSEATTIKFALGTQTATALDIMLAVTVHYAPHPRPKWLEENCPRLFASASSTVNIPGIVDAFRESVHLKPFIRD</sequence>
<dbReference type="InterPro" id="IPR036249">
    <property type="entry name" value="Thioredoxin-like_sf"/>
</dbReference>
<dbReference type="PROSITE" id="PS50404">
    <property type="entry name" value="GST_NTER"/>
    <property type="match status" value="1"/>
</dbReference>
<dbReference type="STRING" id="1314781.A0A165F071"/>
<dbReference type="InterPro" id="IPR010987">
    <property type="entry name" value="Glutathione-S-Trfase_C-like"/>
</dbReference>
<evidence type="ECO:0000259" key="2">
    <source>
        <dbReference type="PROSITE" id="PS50404"/>
    </source>
</evidence>
<dbReference type="Proteomes" id="UP000077266">
    <property type="component" value="Unassembled WGS sequence"/>
</dbReference>
<feature type="domain" description="GST N-terminal" evidence="2">
    <location>
        <begin position="1"/>
        <end position="87"/>
    </location>
</feature>
<organism evidence="4 5">
    <name type="scientific">Exidia glandulosa HHB12029</name>
    <dbReference type="NCBI Taxonomy" id="1314781"/>
    <lineage>
        <taxon>Eukaryota</taxon>
        <taxon>Fungi</taxon>
        <taxon>Dikarya</taxon>
        <taxon>Basidiomycota</taxon>
        <taxon>Agaricomycotina</taxon>
        <taxon>Agaricomycetes</taxon>
        <taxon>Auriculariales</taxon>
        <taxon>Exidiaceae</taxon>
        <taxon>Exidia</taxon>
    </lineage>
</organism>
<name>A0A165F071_EXIGL</name>
<dbReference type="PANTHER" id="PTHR44051:SF8">
    <property type="entry name" value="GLUTATHIONE S-TRANSFERASE GSTA"/>
    <property type="match status" value="1"/>
</dbReference>
<dbReference type="SUPFAM" id="SSF52833">
    <property type="entry name" value="Thioredoxin-like"/>
    <property type="match status" value="1"/>
</dbReference>
<evidence type="ECO:0008006" key="6">
    <source>
        <dbReference type="Google" id="ProtNLM"/>
    </source>
</evidence>
<dbReference type="PROSITE" id="PS50405">
    <property type="entry name" value="GST_CTER"/>
    <property type="match status" value="1"/>
</dbReference>
<dbReference type="OrthoDB" id="202840at2759"/>
<proteinExistence type="inferred from homology"/>
<evidence type="ECO:0000259" key="3">
    <source>
        <dbReference type="PROSITE" id="PS50405"/>
    </source>
</evidence>
<evidence type="ECO:0000313" key="4">
    <source>
        <dbReference type="EMBL" id="KZV88072.1"/>
    </source>
</evidence>
<keyword evidence="5" id="KW-1185">Reference proteome</keyword>
<dbReference type="InterPro" id="IPR004045">
    <property type="entry name" value="Glutathione_S-Trfase_N"/>
</dbReference>